<feature type="compositionally biased region" description="Basic and acidic residues" evidence="4">
    <location>
        <begin position="253"/>
        <end position="265"/>
    </location>
</feature>
<feature type="region of interest" description="Disordered" evidence="4">
    <location>
        <begin position="227"/>
        <end position="265"/>
    </location>
</feature>
<evidence type="ECO:0000256" key="4">
    <source>
        <dbReference type="SAM" id="MobiDB-lite"/>
    </source>
</evidence>
<dbReference type="InterPro" id="IPR038635">
    <property type="entry name" value="CCR4-NOT_su2/3/5_C_sf"/>
</dbReference>
<feature type="region of interest" description="Disordered" evidence="4">
    <location>
        <begin position="95"/>
        <end position="120"/>
    </location>
</feature>
<gene>
    <name evidence="6" type="primary">LOC108013053</name>
</gene>
<keyword evidence="2" id="KW-0805">Transcription regulation</keyword>
<dbReference type="PANTHER" id="PTHR23326">
    <property type="entry name" value="CCR4 NOT-RELATED"/>
    <property type="match status" value="1"/>
</dbReference>
<keyword evidence="5" id="KW-1185">Reference proteome</keyword>
<dbReference type="InterPro" id="IPR040168">
    <property type="entry name" value="Not2/3/5"/>
</dbReference>
<dbReference type="Proteomes" id="UP001652628">
    <property type="component" value="Chromosome 3"/>
</dbReference>
<dbReference type="GO" id="GO:0030015">
    <property type="term" value="C:CCR4-NOT core complex"/>
    <property type="evidence" value="ECO:0007669"/>
    <property type="project" value="InterPro"/>
</dbReference>
<accession>A0AB40DAU0</accession>
<evidence type="ECO:0000313" key="6">
    <source>
        <dbReference type="RefSeq" id="XP_065720547.2"/>
    </source>
</evidence>
<protein>
    <submittedName>
        <fullName evidence="6">Uncharacterized protein</fullName>
    </submittedName>
</protein>
<evidence type="ECO:0000256" key="3">
    <source>
        <dbReference type="ARBA" id="ARBA00023163"/>
    </source>
</evidence>
<reference evidence="6" key="1">
    <citation type="submission" date="2025-08" db="UniProtKB">
        <authorList>
            <consortium name="RefSeq"/>
        </authorList>
    </citation>
    <scope>IDENTIFICATION</scope>
</reference>
<sequence length="265" mass="29010">MPRRRRPRCKVNPSIAIRKKNQENTANRPKVEPPRPPPPPEPPSEEPPEIASTSSIDSGIESEYKLFPELYDRQPPVPTFSDIFGQPSYGLVLQGPDSSTSPRTSHAAGIRSTADGKFTNIPPTMLSDRFGMIGLLSAMRSTHTDPGATQLVFGEDLTTYGLDLTAQGDIYVHFNGPLTREPPDRNSMSCALELGMRAMRDAIDKYPAKAPSWDPFVPETHDLGLVAGLGHDGSLISEPDRKTEPQNTTDQSEDPKANQGIDHES</sequence>
<proteinExistence type="inferred from homology"/>
<feature type="region of interest" description="Disordered" evidence="4">
    <location>
        <begin position="1"/>
        <end position="56"/>
    </location>
</feature>
<evidence type="ECO:0000256" key="2">
    <source>
        <dbReference type="ARBA" id="ARBA00023015"/>
    </source>
</evidence>
<evidence type="ECO:0000313" key="5">
    <source>
        <dbReference type="Proteomes" id="UP001652628"/>
    </source>
</evidence>
<dbReference type="RefSeq" id="XP_065720547.2">
    <property type="nucleotide sequence ID" value="XM_065864475.2"/>
</dbReference>
<keyword evidence="3" id="KW-0804">Transcription</keyword>
<organism evidence="5 6">
    <name type="scientific">Drosophila suzukii</name>
    <name type="common">Spotted-wing drosophila fruit fly</name>
    <dbReference type="NCBI Taxonomy" id="28584"/>
    <lineage>
        <taxon>Eukaryota</taxon>
        <taxon>Metazoa</taxon>
        <taxon>Ecdysozoa</taxon>
        <taxon>Arthropoda</taxon>
        <taxon>Hexapoda</taxon>
        <taxon>Insecta</taxon>
        <taxon>Pterygota</taxon>
        <taxon>Neoptera</taxon>
        <taxon>Endopterygota</taxon>
        <taxon>Diptera</taxon>
        <taxon>Brachycera</taxon>
        <taxon>Muscomorpha</taxon>
        <taxon>Ephydroidea</taxon>
        <taxon>Drosophilidae</taxon>
        <taxon>Drosophila</taxon>
        <taxon>Sophophora</taxon>
    </lineage>
</organism>
<dbReference type="Gene3D" id="2.30.30.1020">
    <property type="entry name" value="CCR4-NOT complex subunit 2/3/5, C-terminal domain"/>
    <property type="match status" value="1"/>
</dbReference>
<comment type="similarity">
    <text evidence="1">Belongs to the CNOT2/3/5 family.</text>
</comment>
<dbReference type="GeneID" id="108013053"/>
<dbReference type="AlphaFoldDB" id="A0AB40DAU0"/>
<evidence type="ECO:0000256" key="1">
    <source>
        <dbReference type="ARBA" id="ARBA00007682"/>
    </source>
</evidence>
<name>A0AB40DAU0_DROSZ</name>